<evidence type="ECO:0000256" key="1">
    <source>
        <dbReference type="SAM" id="Phobius"/>
    </source>
</evidence>
<keyword evidence="1" id="KW-0812">Transmembrane</keyword>
<comment type="caution">
    <text evidence="2">The sequence shown here is derived from an EMBL/GenBank/DDBJ whole genome shotgun (WGS) entry which is preliminary data.</text>
</comment>
<organism evidence="2 3">
    <name type="scientific">Paenibacillus chartarius</name>
    <dbReference type="NCBI Taxonomy" id="747481"/>
    <lineage>
        <taxon>Bacteria</taxon>
        <taxon>Bacillati</taxon>
        <taxon>Bacillota</taxon>
        <taxon>Bacilli</taxon>
        <taxon>Bacillales</taxon>
        <taxon>Paenibacillaceae</taxon>
        <taxon>Paenibacillus</taxon>
    </lineage>
</organism>
<accession>A0ABV6DMH7</accession>
<gene>
    <name evidence="2" type="ORF">ACFFK0_15575</name>
</gene>
<feature type="transmembrane region" description="Helical" evidence="1">
    <location>
        <begin position="12"/>
        <end position="31"/>
    </location>
</feature>
<sequence>MKQRAGMLEDILIRVTIVMLFGFGVGMISIQEDWRKAIEAIGIGTLMLAIYLMGRKIDGFMKDDDEL</sequence>
<dbReference type="RefSeq" id="WP_027093149.1">
    <property type="nucleotide sequence ID" value="NZ_JBHLWN010000064.1"/>
</dbReference>
<reference evidence="2 3" key="1">
    <citation type="submission" date="2024-09" db="EMBL/GenBank/DDBJ databases">
        <authorList>
            <person name="Sun Q."/>
            <person name="Mori K."/>
        </authorList>
    </citation>
    <scope>NUCLEOTIDE SEQUENCE [LARGE SCALE GENOMIC DNA]</scope>
    <source>
        <strain evidence="2 3">CCM 7759</strain>
    </source>
</reference>
<name>A0ABV6DMH7_9BACL</name>
<dbReference type="EMBL" id="JBHLWN010000064">
    <property type="protein sequence ID" value="MFC0213850.1"/>
    <property type="molecule type" value="Genomic_DNA"/>
</dbReference>
<dbReference type="Proteomes" id="UP001589776">
    <property type="component" value="Unassembled WGS sequence"/>
</dbReference>
<proteinExistence type="predicted"/>
<evidence type="ECO:0000313" key="3">
    <source>
        <dbReference type="Proteomes" id="UP001589776"/>
    </source>
</evidence>
<evidence type="ECO:0000313" key="2">
    <source>
        <dbReference type="EMBL" id="MFC0213850.1"/>
    </source>
</evidence>
<protein>
    <submittedName>
        <fullName evidence="2">Uncharacterized protein</fullName>
    </submittedName>
</protein>
<feature type="transmembrane region" description="Helical" evidence="1">
    <location>
        <begin position="37"/>
        <end position="54"/>
    </location>
</feature>
<keyword evidence="3" id="KW-1185">Reference proteome</keyword>
<keyword evidence="1" id="KW-0472">Membrane</keyword>
<keyword evidence="1" id="KW-1133">Transmembrane helix</keyword>